<keyword evidence="3 5" id="KW-1133">Transmembrane helix</keyword>
<evidence type="ECO:0000256" key="2">
    <source>
        <dbReference type="ARBA" id="ARBA00022692"/>
    </source>
</evidence>
<dbReference type="Proteomes" id="UP000253226">
    <property type="component" value="Unassembled WGS sequence"/>
</dbReference>
<evidence type="ECO:0000256" key="1">
    <source>
        <dbReference type="ARBA" id="ARBA00004141"/>
    </source>
</evidence>
<evidence type="ECO:0000256" key="5">
    <source>
        <dbReference type="SAM" id="Phobius"/>
    </source>
</evidence>
<keyword evidence="4 5" id="KW-0472">Membrane</keyword>
<feature type="transmembrane region" description="Helical" evidence="5">
    <location>
        <begin position="33"/>
        <end position="51"/>
    </location>
</feature>
<evidence type="ECO:0000259" key="6">
    <source>
        <dbReference type="Pfam" id="PF07298"/>
    </source>
</evidence>
<evidence type="ECO:0000313" key="7">
    <source>
        <dbReference type="EMBL" id="RCK38900.1"/>
    </source>
</evidence>
<evidence type="ECO:0000256" key="4">
    <source>
        <dbReference type="ARBA" id="ARBA00023136"/>
    </source>
</evidence>
<protein>
    <submittedName>
        <fullName evidence="7">NnrU family protein</fullName>
    </submittedName>
</protein>
<name>A0A367WEJ8_9PROT</name>
<feature type="transmembrane region" description="Helical" evidence="5">
    <location>
        <begin position="6"/>
        <end position="21"/>
    </location>
</feature>
<feature type="domain" description="NnrU" evidence="6">
    <location>
        <begin position="6"/>
        <end position="214"/>
    </location>
</feature>
<evidence type="ECO:0000256" key="3">
    <source>
        <dbReference type="ARBA" id="ARBA00022989"/>
    </source>
</evidence>
<accession>A0A367WEJ8</accession>
<organism evidence="7 8">
    <name type="scientific">Thalassospira profundimaris</name>
    <dbReference type="NCBI Taxonomy" id="502049"/>
    <lineage>
        <taxon>Bacteria</taxon>
        <taxon>Pseudomonadati</taxon>
        <taxon>Pseudomonadota</taxon>
        <taxon>Alphaproteobacteria</taxon>
        <taxon>Rhodospirillales</taxon>
        <taxon>Thalassospiraceae</taxon>
        <taxon>Thalassospira</taxon>
    </lineage>
</organism>
<proteinExistence type="predicted"/>
<keyword evidence="2 5" id="KW-0812">Transmembrane</keyword>
<dbReference type="InterPro" id="IPR009915">
    <property type="entry name" value="NnrU_dom"/>
</dbReference>
<comment type="subcellular location">
    <subcellularLocation>
        <location evidence="1">Membrane</location>
        <topology evidence="1">Multi-pass membrane protein</topology>
    </subcellularLocation>
</comment>
<gene>
    <name evidence="7" type="ORF">TH19_03640</name>
</gene>
<dbReference type="OrthoDB" id="5293641at2"/>
<reference evidence="7 8" key="1">
    <citation type="submission" date="2014-07" db="EMBL/GenBank/DDBJ databases">
        <title>Draft genome sequence of Thalassospira profundimaris 35.</title>
        <authorList>
            <person name="Lai Q."/>
            <person name="Shao Z."/>
        </authorList>
    </citation>
    <scope>NUCLEOTIDE SEQUENCE [LARGE SCALE GENOMIC DNA]</scope>
    <source>
        <strain evidence="7 8">35</strain>
    </source>
</reference>
<dbReference type="AlphaFoldDB" id="A0A367WEJ8"/>
<dbReference type="Pfam" id="PF07298">
    <property type="entry name" value="NnrU"/>
    <property type="match status" value="1"/>
</dbReference>
<feature type="transmembrane region" description="Helical" evidence="5">
    <location>
        <begin position="134"/>
        <end position="152"/>
    </location>
</feature>
<dbReference type="GO" id="GO:0016020">
    <property type="term" value="C:membrane"/>
    <property type="evidence" value="ECO:0007669"/>
    <property type="project" value="UniProtKB-SubCell"/>
</dbReference>
<dbReference type="EMBL" id="JPWF01000002">
    <property type="protein sequence ID" value="RCK38900.1"/>
    <property type="molecule type" value="Genomic_DNA"/>
</dbReference>
<sequence>MVWFFISVAVFLGAHVIPGLLRNRIINLVGRRVYVVGFSVLSTVLFGWVIHEVIVSESFWLWDFHPVQAKVLIIAMLPACILWASAILQPCPLSIGRQSGFDPAKPGINRFTRHPLLLGMFLWGAGHVIANGDIVALIFFGGSAIFALIGFTRMEKIRLRDMTSSEQNAVLAGTRRFSPSGLLKGAIGWRDVAVGGAMYLVLLMGHGHVIGVNPLEMAGW</sequence>
<dbReference type="RefSeq" id="WP_114100956.1">
    <property type="nucleotide sequence ID" value="NZ_JPWF01000002.1"/>
</dbReference>
<evidence type="ECO:0000313" key="8">
    <source>
        <dbReference type="Proteomes" id="UP000253226"/>
    </source>
</evidence>
<comment type="caution">
    <text evidence="7">The sequence shown here is derived from an EMBL/GenBank/DDBJ whole genome shotgun (WGS) entry which is preliminary data.</text>
</comment>